<evidence type="ECO:0000313" key="3">
    <source>
        <dbReference type="EMBL" id="AXI09302.1"/>
    </source>
</evidence>
<reference evidence="4" key="1">
    <citation type="submission" date="2017-11" db="EMBL/GenBank/DDBJ databases">
        <authorList>
            <person name="Zhu W."/>
        </authorList>
    </citation>
    <scope>NUCLEOTIDE SEQUENCE [LARGE SCALE GENOMIC DNA]</scope>
    <source>
        <strain evidence="4">160</strain>
    </source>
</reference>
<dbReference type="InterPro" id="IPR001296">
    <property type="entry name" value="Glyco_trans_1"/>
</dbReference>
<dbReference type="RefSeq" id="WP_114916592.1">
    <property type="nucleotide sequence ID" value="NZ_CP024848.1"/>
</dbReference>
<organism evidence="3 4">
    <name type="scientific">Oceanobacillus zhaokaii</name>
    <dbReference type="NCBI Taxonomy" id="2052660"/>
    <lineage>
        <taxon>Bacteria</taxon>
        <taxon>Bacillati</taxon>
        <taxon>Bacillota</taxon>
        <taxon>Bacilli</taxon>
        <taxon>Bacillales</taxon>
        <taxon>Bacillaceae</taxon>
        <taxon>Oceanobacillus</taxon>
    </lineage>
</organism>
<dbReference type="InterPro" id="IPR050194">
    <property type="entry name" value="Glycosyltransferase_grp1"/>
</dbReference>
<dbReference type="OrthoDB" id="9802525at2"/>
<name>A0A345PH22_9BACI</name>
<dbReference type="KEGG" id="ocn:CUC15_10375"/>
<keyword evidence="3" id="KW-0808">Transferase</keyword>
<dbReference type="Gene3D" id="3.40.50.2000">
    <property type="entry name" value="Glycogen Phosphorylase B"/>
    <property type="match status" value="2"/>
</dbReference>
<accession>A0A345PH22</accession>
<feature type="domain" description="Glycosyl transferase family 1" evidence="1">
    <location>
        <begin position="197"/>
        <end position="346"/>
    </location>
</feature>
<dbReference type="Pfam" id="PF00534">
    <property type="entry name" value="Glycos_transf_1"/>
    <property type="match status" value="1"/>
</dbReference>
<gene>
    <name evidence="3" type="ORF">CUC15_10375</name>
</gene>
<dbReference type="InterPro" id="IPR028098">
    <property type="entry name" value="Glyco_trans_4-like_N"/>
</dbReference>
<dbReference type="CDD" id="cd03814">
    <property type="entry name" value="GT4-like"/>
    <property type="match status" value="1"/>
</dbReference>
<dbReference type="AlphaFoldDB" id="A0A345PH22"/>
<dbReference type="Pfam" id="PF13439">
    <property type="entry name" value="Glyco_transf_4"/>
    <property type="match status" value="1"/>
</dbReference>
<dbReference type="Proteomes" id="UP000253908">
    <property type="component" value="Chromosome"/>
</dbReference>
<dbReference type="SUPFAM" id="SSF53756">
    <property type="entry name" value="UDP-Glycosyltransferase/glycogen phosphorylase"/>
    <property type="match status" value="1"/>
</dbReference>
<sequence length="379" mass="43076">MKIAIVTETFLPSTDGVVTRLTQAVKYFRSLDHEVLVIAPDLGVSEFEGAKVEGIKTITFPFYRYRKFSLPSKKIKRLLDAFQPDIVHAANPALIAASAVRYANKLNFPLLASYHTHIPKYLDYYKIYKPAKPILWSYIRRLHNTAELNLCTSETIREELLEQNIHHLHVLQRGVDTQKRHPKYYDSEMRDRLTNGDKSKKLLIFVGRLAIEKEIHKIKPLLDARDDIMLVIIGDGPARNDLIHKFKGTNTIFTGFLHGEELSKAFASADAFIFPSVSETLGLVILEAMASGLPVVAAKSGPTIEQISDGETGLLFENENVDSMINAMNKLDDKNVLKQMRKNARKEAEKFSWEKASQQLLDFYTKTIEYHEDKNQAAK</sequence>
<evidence type="ECO:0000259" key="2">
    <source>
        <dbReference type="Pfam" id="PF13439"/>
    </source>
</evidence>
<proteinExistence type="predicted"/>
<feature type="domain" description="Glycosyltransferase subfamily 4-like N-terminal" evidence="2">
    <location>
        <begin position="15"/>
        <end position="178"/>
    </location>
</feature>
<dbReference type="PANTHER" id="PTHR45947">
    <property type="entry name" value="SULFOQUINOVOSYL TRANSFERASE SQD2"/>
    <property type="match status" value="1"/>
</dbReference>
<evidence type="ECO:0000259" key="1">
    <source>
        <dbReference type="Pfam" id="PF00534"/>
    </source>
</evidence>
<dbReference type="GO" id="GO:0016757">
    <property type="term" value="F:glycosyltransferase activity"/>
    <property type="evidence" value="ECO:0007669"/>
    <property type="project" value="InterPro"/>
</dbReference>
<evidence type="ECO:0000313" key="4">
    <source>
        <dbReference type="Proteomes" id="UP000253908"/>
    </source>
</evidence>
<dbReference type="PANTHER" id="PTHR45947:SF3">
    <property type="entry name" value="SULFOQUINOVOSYL TRANSFERASE SQD2"/>
    <property type="match status" value="1"/>
</dbReference>
<protein>
    <submittedName>
        <fullName evidence="3">Glycosyl transferase</fullName>
    </submittedName>
</protein>
<keyword evidence="4" id="KW-1185">Reference proteome</keyword>
<dbReference type="EMBL" id="CP024848">
    <property type="protein sequence ID" value="AXI09302.1"/>
    <property type="molecule type" value="Genomic_DNA"/>
</dbReference>